<feature type="compositionally biased region" description="Basic and acidic residues" evidence="1">
    <location>
        <begin position="146"/>
        <end position="155"/>
    </location>
</feature>
<proteinExistence type="predicted"/>
<feature type="compositionally biased region" description="Polar residues" evidence="1">
    <location>
        <begin position="55"/>
        <end position="64"/>
    </location>
</feature>
<evidence type="ECO:0000313" key="2">
    <source>
        <dbReference type="EMBL" id="KAJ1157421.1"/>
    </source>
</evidence>
<organism evidence="2 3">
    <name type="scientific">Pleurodeles waltl</name>
    <name type="common">Iberian ribbed newt</name>
    <dbReference type="NCBI Taxonomy" id="8319"/>
    <lineage>
        <taxon>Eukaryota</taxon>
        <taxon>Metazoa</taxon>
        <taxon>Chordata</taxon>
        <taxon>Craniata</taxon>
        <taxon>Vertebrata</taxon>
        <taxon>Euteleostomi</taxon>
        <taxon>Amphibia</taxon>
        <taxon>Batrachia</taxon>
        <taxon>Caudata</taxon>
        <taxon>Salamandroidea</taxon>
        <taxon>Salamandridae</taxon>
        <taxon>Pleurodelinae</taxon>
        <taxon>Pleurodeles</taxon>
    </lineage>
</organism>
<gene>
    <name evidence="2" type="ORF">NDU88_010134</name>
</gene>
<feature type="compositionally biased region" description="Basic and acidic residues" evidence="1">
    <location>
        <begin position="228"/>
        <end position="237"/>
    </location>
</feature>
<keyword evidence="3" id="KW-1185">Reference proteome</keyword>
<protein>
    <submittedName>
        <fullName evidence="2">Uncharacterized protein</fullName>
    </submittedName>
</protein>
<dbReference type="AlphaFoldDB" id="A0AAV7S0E8"/>
<feature type="compositionally biased region" description="Polar residues" evidence="1">
    <location>
        <begin position="1"/>
        <end position="14"/>
    </location>
</feature>
<dbReference type="EMBL" id="JANPWB010000009">
    <property type="protein sequence ID" value="KAJ1157421.1"/>
    <property type="molecule type" value="Genomic_DNA"/>
</dbReference>
<feature type="region of interest" description="Disordered" evidence="1">
    <location>
        <begin position="52"/>
        <end position="158"/>
    </location>
</feature>
<feature type="region of interest" description="Disordered" evidence="1">
    <location>
        <begin position="1"/>
        <end position="31"/>
    </location>
</feature>
<reference evidence="2" key="1">
    <citation type="journal article" date="2022" name="bioRxiv">
        <title>Sequencing and chromosome-scale assembly of the giantPleurodeles waltlgenome.</title>
        <authorList>
            <person name="Brown T."/>
            <person name="Elewa A."/>
            <person name="Iarovenko S."/>
            <person name="Subramanian E."/>
            <person name="Araus A.J."/>
            <person name="Petzold A."/>
            <person name="Susuki M."/>
            <person name="Suzuki K.-i.T."/>
            <person name="Hayashi T."/>
            <person name="Toyoda A."/>
            <person name="Oliveira C."/>
            <person name="Osipova E."/>
            <person name="Leigh N.D."/>
            <person name="Simon A."/>
            <person name="Yun M.H."/>
        </authorList>
    </citation>
    <scope>NUCLEOTIDE SEQUENCE</scope>
    <source>
        <strain evidence="2">20211129_DDA</strain>
        <tissue evidence="2">Liver</tissue>
    </source>
</reference>
<name>A0AAV7S0E8_PLEWA</name>
<evidence type="ECO:0000256" key="1">
    <source>
        <dbReference type="SAM" id="MobiDB-lite"/>
    </source>
</evidence>
<sequence>MQSRDSQQSRAPSSHKNEHRQPNEDQQQGDCIEKRCKRLEFKAHSTVQKYYLKRTAQNPSQGSRSAEIEPEVIRAGHWHRRRGTSKEGPSTDTTQEQEGKHIQNGQMEEEKNCCQGRKQTTEEGEPSSAPTRPEVDAEPQASSIRQADRAEHQTKVAEQCPLHRYSKCYMKALGSKENRPQWKGRKPNKIACKSKNDPTQQAHHVARERDRKQSITPQTYSSKTLNRTPERQGRPTG</sequence>
<dbReference type="Proteomes" id="UP001066276">
    <property type="component" value="Chromosome 5"/>
</dbReference>
<feature type="region of interest" description="Disordered" evidence="1">
    <location>
        <begin position="171"/>
        <end position="237"/>
    </location>
</feature>
<feature type="compositionally biased region" description="Polar residues" evidence="1">
    <location>
        <begin position="87"/>
        <end position="96"/>
    </location>
</feature>
<feature type="compositionally biased region" description="Polar residues" evidence="1">
    <location>
        <begin position="214"/>
        <end position="227"/>
    </location>
</feature>
<comment type="caution">
    <text evidence="2">The sequence shown here is derived from an EMBL/GenBank/DDBJ whole genome shotgun (WGS) entry which is preliminary data.</text>
</comment>
<evidence type="ECO:0000313" key="3">
    <source>
        <dbReference type="Proteomes" id="UP001066276"/>
    </source>
</evidence>
<accession>A0AAV7S0E8</accession>